<dbReference type="PANTHER" id="PTHR35176:SF6">
    <property type="entry name" value="HEME OXYGENASE HI_0854-RELATED"/>
    <property type="match status" value="1"/>
</dbReference>
<dbReference type="RefSeq" id="WP_114398564.1">
    <property type="nucleotide sequence ID" value="NZ_QEIM01000078.1"/>
</dbReference>
<evidence type="ECO:0000259" key="2">
    <source>
        <dbReference type="Pfam" id="PF01243"/>
    </source>
</evidence>
<dbReference type="InterPro" id="IPR052019">
    <property type="entry name" value="F420H2_bilvrd_red/Heme_oxyg"/>
</dbReference>
<dbReference type="Pfam" id="PF01243">
    <property type="entry name" value="PNPOx_N"/>
    <property type="match status" value="1"/>
</dbReference>
<protein>
    <submittedName>
        <fullName evidence="3">Pyridoxamine 5'-phosphate oxidase</fullName>
    </submittedName>
</protein>
<dbReference type="InterPro" id="IPR012349">
    <property type="entry name" value="Split_barrel_FMN-bd"/>
</dbReference>
<evidence type="ECO:0000256" key="1">
    <source>
        <dbReference type="ARBA" id="ARBA00023002"/>
    </source>
</evidence>
<dbReference type="InterPro" id="IPR011576">
    <property type="entry name" value="Pyridox_Oxase_N"/>
</dbReference>
<dbReference type="SUPFAM" id="SSF50475">
    <property type="entry name" value="FMN-binding split barrel"/>
    <property type="match status" value="1"/>
</dbReference>
<dbReference type="GO" id="GO:0016627">
    <property type="term" value="F:oxidoreductase activity, acting on the CH-CH group of donors"/>
    <property type="evidence" value="ECO:0007669"/>
    <property type="project" value="TreeGrafter"/>
</dbReference>
<gene>
    <name evidence="3" type="ORF">DEF24_21670</name>
</gene>
<evidence type="ECO:0000313" key="3">
    <source>
        <dbReference type="EMBL" id="RCV52662.1"/>
    </source>
</evidence>
<sequence length="137" mass="15116">MGNDSARLALPPDVEDRMARERIAWLCTLRPDGSPHVTPVWYVYRDLVWWISSGERNAKVRNVAADGRVSLALDGGLHPVVAEGTATVHRDGFPPDVLAAFAEKYDGWDASKVWPPFGARVLLEVPVTRWLLAGTAQ</sequence>
<dbReference type="EMBL" id="QEIN01000214">
    <property type="protein sequence ID" value="RCV52662.1"/>
    <property type="molecule type" value="Genomic_DNA"/>
</dbReference>
<dbReference type="Gene3D" id="2.30.110.10">
    <property type="entry name" value="Electron Transport, Fmn-binding Protein, Chain A"/>
    <property type="match status" value="1"/>
</dbReference>
<dbReference type="AlphaFoldDB" id="A0A368T412"/>
<reference evidence="3 4" key="1">
    <citation type="submission" date="2018-04" db="EMBL/GenBank/DDBJ databases">
        <title>Novel actinobacteria from marine sediment.</title>
        <authorList>
            <person name="Ng Z.Y."/>
            <person name="Tan G.Y.A."/>
        </authorList>
    </citation>
    <scope>NUCLEOTIDE SEQUENCE [LARGE SCALE GENOMIC DNA]</scope>
    <source>
        <strain evidence="3 4">TPS81</strain>
    </source>
</reference>
<keyword evidence="4" id="KW-1185">Reference proteome</keyword>
<proteinExistence type="predicted"/>
<feature type="domain" description="Pyridoxamine 5'-phosphate oxidase N-terminal" evidence="2">
    <location>
        <begin position="11"/>
        <end position="131"/>
    </location>
</feature>
<keyword evidence="1" id="KW-0560">Oxidoreductase</keyword>
<evidence type="ECO:0000313" key="4">
    <source>
        <dbReference type="Proteomes" id="UP000253318"/>
    </source>
</evidence>
<dbReference type="PANTHER" id="PTHR35176">
    <property type="entry name" value="HEME OXYGENASE HI_0854-RELATED"/>
    <property type="match status" value="1"/>
</dbReference>
<dbReference type="GO" id="GO:0005829">
    <property type="term" value="C:cytosol"/>
    <property type="evidence" value="ECO:0007669"/>
    <property type="project" value="TreeGrafter"/>
</dbReference>
<dbReference type="Proteomes" id="UP000253318">
    <property type="component" value="Unassembled WGS sequence"/>
</dbReference>
<comment type="caution">
    <text evidence="3">The sequence shown here is derived from an EMBL/GenBank/DDBJ whole genome shotgun (WGS) entry which is preliminary data.</text>
</comment>
<dbReference type="OrthoDB" id="157302at2"/>
<organism evidence="3 4">
    <name type="scientific">Marinitenerispora sediminis</name>
    <dbReference type="NCBI Taxonomy" id="1931232"/>
    <lineage>
        <taxon>Bacteria</taxon>
        <taxon>Bacillati</taxon>
        <taxon>Actinomycetota</taxon>
        <taxon>Actinomycetes</taxon>
        <taxon>Streptosporangiales</taxon>
        <taxon>Nocardiopsidaceae</taxon>
        <taxon>Marinitenerispora</taxon>
    </lineage>
</organism>
<accession>A0A368T412</accession>
<dbReference type="GO" id="GO:0070967">
    <property type="term" value="F:coenzyme F420 binding"/>
    <property type="evidence" value="ECO:0007669"/>
    <property type="project" value="TreeGrafter"/>
</dbReference>
<name>A0A368T412_9ACTN</name>